<feature type="signal peptide" evidence="1">
    <location>
        <begin position="1"/>
        <end position="22"/>
    </location>
</feature>
<evidence type="ECO:0008006" key="4">
    <source>
        <dbReference type="Google" id="ProtNLM"/>
    </source>
</evidence>
<evidence type="ECO:0000313" key="3">
    <source>
        <dbReference type="Proteomes" id="UP000199455"/>
    </source>
</evidence>
<evidence type="ECO:0000313" key="2">
    <source>
        <dbReference type="EMBL" id="SDD55675.1"/>
    </source>
</evidence>
<proteinExistence type="predicted"/>
<gene>
    <name evidence="2" type="ORF">SAMN04488024_106216</name>
</gene>
<dbReference type="Gene3D" id="2.30.180.10">
    <property type="entry name" value="FAS1 domain"/>
    <property type="match status" value="1"/>
</dbReference>
<reference evidence="3" key="1">
    <citation type="submission" date="2016-10" db="EMBL/GenBank/DDBJ databases">
        <authorList>
            <person name="Varghese N."/>
            <person name="Submissions S."/>
        </authorList>
    </citation>
    <scope>NUCLEOTIDE SEQUENCE [LARGE SCALE GENOMIC DNA]</scope>
    <source>
        <strain evidence="3">DSM 18609</strain>
    </source>
</reference>
<dbReference type="AlphaFoldDB" id="A0A1G6VS48"/>
<dbReference type="InterPro" id="IPR036378">
    <property type="entry name" value="FAS1_dom_sf"/>
</dbReference>
<keyword evidence="3" id="KW-1185">Reference proteome</keyword>
<dbReference type="STRING" id="390242.SAMN04488024_106216"/>
<organism evidence="2 3">
    <name type="scientific">Pedobacter soli</name>
    <dbReference type="NCBI Taxonomy" id="390242"/>
    <lineage>
        <taxon>Bacteria</taxon>
        <taxon>Pseudomonadati</taxon>
        <taxon>Bacteroidota</taxon>
        <taxon>Sphingobacteriia</taxon>
        <taxon>Sphingobacteriales</taxon>
        <taxon>Sphingobacteriaceae</taxon>
        <taxon>Pedobacter</taxon>
    </lineage>
</organism>
<protein>
    <recommendedName>
        <fullName evidence="4">Fasciclin domain-containing protein</fullName>
    </recommendedName>
</protein>
<dbReference type="EMBL" id="FMZH01000006">
    <property type="protein sequence ID" value="SDD55675.1"/>
    <property type="molecule type" value="Genomic_DNA"/>
</dbReference>
<name>A0A1G6VS48_9SPHI</name>
<feature type="chain" id="PRO_5011786749" description="Fasciclin domain-containing protein" evidence="1">
    <location>
        <begin position="23"/>
        <end position="225"/>
    </location>
</feature>
<keyword evidence="1" id="KW-0732">Signal</keyword>
<dbReference type="Proteomes" id="UP000199455">
    <property type="component" value="Unassembled WGS sequence"/>
</dbReference>
<evidence type="ECO:0000256" key="1">
    <source>
        <dbReference type="SAM" id="SignalP"/>
    </source>
</evidence>
<accession>A0A1G6VS48</accession>
<sequence>MKNLLYQKSTFFLLGFICLCFGACKKSDSPYHDYVNTQQTFNGSALDYLKAQPKGTFDSLLLVLDRYPFLKDSLTNQKVTLFAPVNKNFEAAVKYLNVRRKNFGKTPIYLATADYDELGYMLCKYIIRGNRTTDAYVNSVDGVLLKNIVIDYQMHIRYVKQSSSGYVGGGAATLNFSDTYGSIFTDYWVTTTTNAVNIKTNNATINILTPIHNFGFDEFTARLDK</sequence>
<dbReference type="RefSeq" id="WP_052266197.1">
    <property type="nucleotide sequence ID" value="NZ_FMZH01000006.1"/>
</dbReference>